<dbReference type="PANTHER" id="PTHR24126">
    <property type="entry name" value="ANKYRIN REPEAT, PH AND SEC7 DOMAIN CONTAINING PROTEIN SECG-RELATED"/>
    <property type="match status" value="1"/>
</dbReference>
<name>A0A812QC49_9DINO</name>
<reference evidence="4" key="1">
    <citation type="submission" date="2021-02" db="EMBL/GenBank/DDBJ databases">
        <authorList>
            <person name="Dougan E. K."/>
            <person name="Rhodes N."/>
            <person name="Thang M."/>
            <person name="Chan C."/>
        </authorList>
    </citation>
    <scope>NUCLEOTIDE SEQUENCE</scope>
</reference>
<proteinExistence type="predicted"/>
<gene>
    <name evidence="4" type="primary">Asb3</name>
    <name evidence="4" type="ORF">SNAT2548_LOCUS21225</name>
</gene>
<evidence type="ECO:0000313" key="4">
    <source>
        <dbReference type="EMBL" id="CAE7389312.1"/>
    </source>
</evidence>
<evidence type="ECO:0000256" key="3">
    <source>
        <dbReference type="PROSITE-ProRule" id="PRU00023"/>
    </source>
</evidence>
<protein>
    <submittedName>
        <fullName evidence="4">Asb3 protein</fullName>
    </submittedName>
</protein>
<dbReference type="Pfam" id="PF12796">
    <property type="entry name" value="Ank_2"/>
    <property type="match status" value="1"/>
</dbReference>
<comment type="caution">
    <text evidence="4">The sequence shown here is derived from an EMBL/GenBank/DDBJ whole genome shotgun (WGS) entry which is preliminary data.</text>
</comment>
<accession>A0A812QC49</accession>
<dbReference type="PANTHER" id="PTHR24126:SF14">
    <property type="entry name" value="ANK_REP_REGION DOMAIN-CONTAINING PROTEIN"/>
    <property type="match status" value="1"/>
</dbReference>
<evidence type="ECO:0000256" key="1">
    <source>
        <dbReference type="ARBA" id="ARBA00022737"/>
    </source>
</evidence>
<dbReference type="AlphaFoldDB" id="A0A812QC49"/>
<dbReference type="Proteomes" id="UP000604046">
    <property type="component" value="Unassembled WGS sequence"/>
</dbReference>
<feature type="repeat" description="ANK" evidence="3">
    <location>
        <begin position="320"/>
        <end position="353"/>
    </location>
</feature>
<sequence length="486" mass="53469">MDPFHRMASCKKTPCYMNLEYPGMFAIFVSHQWLSRGHPDPHGQQTEVLRNALQALIHGSLHVEPHTPGMLYYDFAFEWDSSMTANVANGYLFFDWFAIPQLTARQEGVNEEVTKSDAARAVQSIPAYVEACSLFLALVPELKHADTGAICNYTSWLSRGWCRAELWLWLLSNRLDNNVVVIYSATECEFMFQYDWQHNNIASGDFTVPSDRAIVCQLGETAAAGKLKHLQIGGPVDAYRYFAAHKHKLLGLQPLCSDVDDFLTLFQFGSLEAAASNHTGMTGLLCAVYAGHVQLLRLLVESRADVNQRVRGLGEFGFYDSMTPLIIATRSNQGPDILHGLIELGADVDARVQQSGISAAGLVRSPEQVQVLSHARADFQSCSEPLGFCPLTSAAGFANHETIASLLAARCNVNPQLQGIGCGPLHAVALFSRGKTDALKKAQLLLSSRADLDLRASPSGWYGWLCQKAQMESNVWGLEACKAKAR</sequence>
<keyword evidence="1" id="KW-0677">Repeat</keyword>
<organism evidence="4 5">
    <name type="scientific">Symbiodinium natans</name>
    <dbReference type="NCBI Taxonomy" id="878477"/>
    <lineage>
        <taxon>Eukaryota</taxon>
        <taxon>Sar</taxon>
        <taxon>Alveolata</taxon>
        <taxon>Dinophyceae</taxon>
        <taxon>Suessiales</taxon>
        <taxon>Symbiodiniaceae</taxon>
        <taxon>Symbiodinium</taxon>
    </lineage>
</organism>
<evidence type="ECO:0000313" key="5">
    <source>
        <dbReference type="Proteomes" id="UP000604046"/>
    </source>
</evidence>
<dbReference type="EMBL" id="CAJNDS010002240">
    <property type="protein sequence ID" value="CAE7389312.1"/>
    <property type="molecule type" value="Genomic_DNA"/>
</dbReference>
<dbReference type="SMART" id="SM00248">
    <property type="entry name" value="ANK"/>
    <property type="match status" value="3"/>
</dbReference>
<keyword evidence="2 3" id="KW-0040">ANK repeat</keyword>
<dbReference type="PROSITE" id="PS50088">
    <property type="entry name" value="ANK_REPEAT"/>
    <property type="match status" value="2"/>
</dbReference>
<dbReference type="SUPFAM" id="SSF48403">
    <property type="entry name" value="Ankyrin repeat"/>
    <property type="match status" value="1"/>
</dbReference>
<dbReference type="InterPro" id="IPR036770">
    <property type="entry name" value="Ankyrin_rpt-contain_sf"/>
</dbReference>
<dbReference type="InterPro" id="IPR002110">
    <property type="entry name" value="Ankyrin_rpt"/>
</dbReference>
<evidence type="ECO:0000256" key="2">
    <source>
        <dbReference type="ARBA" id="ARBA00023043"/>
    </source>
</evidence>
<feature type="repeat" description="ANK" evidence="3">
    <location>
        <begin position="279"/>
        <end position="311"/>
    </location>
</feature>
<dbReference type="Gene3D" id="1.25.40.20">
    <property type="entry name" value="Ankyrin repeat-containing domain"/>
    <property type="match status" value="2"/>
</dbReference>
<dbReference type="PROSITE" id="PS50297">
    <property type="entry name" value="ANK_REP_REGION"/>
    <property type="match status" value="2"/>
</dbReference>
<keyword evidence="5" id="KW-1185">Reference proteome</keyword>